<keyword evidence="1" id="KW-0732">Signal</keyword>
<evidence type="ECO:0000259" key="2">
    <source>
        <dbReference type="PROSITE" id="PS50093"/>
    </source>
</evidence>
<organism evidence="3 4">
    <name type="scientific">Metabacillus fastidiosus</name>
    <dbReference type="NCBI Taxonomy" id="1458"/>
    <lineage>
        <taxon>Bacteria</taxon>
        <taxon>Bacillati</taxon>
        <taxon>Bacillota</taxon>
        <taxon>Bacilli</taxon>
        <taxon>Bacillales</taxon>
        <taxon>Bacillaceae</taxon>
        <taxon>Metabacillus</taxon>
    </lineage>
</organism>
<dbReference type="Gene3D" id="2.60.40.10">
    <property type="entry name" value="Immunoglobulins"/>
    <property type="match status" value="1"/>
</dbReference>
<keyword evidence="4" id="KW-1185">Reference proteome</keyword>
<feature type="chain" id="PRO_5045214843" evidence="1">
    <location>
        <begin position="19"/>
        <end position="250"/>
    </location>
</feature>
<feature type="domain" description="PKD" evidence="2">
    <location>
        <begin position="202"/>
        <end position="250"/>
    </location>
</feature>
<dbReference type="EMBL" id="JARTFS010000020">
    <property type="protein sequence ID" value="MED4403822.1"/>
    <property type="molecule type" value="Genomic_DNA"/>
</dbReference>
<dbReference type="PROSITE" id="PS50093">
    <property type="entry name" value="PKD"/>
    <property type="match status" value="1"/>
</dbReference>
<dbReference type="PROSITE" id="PS51257">
    <property type="entry name" value="PROKAR_LIPOPROTEIN"/>
    <property type="match status" value="1"/>
</dbReference>
<accession>A0ABU6P391</accession>
<evidence type="ECO:0000313" key="3">
    <source>
        <dbReference type="EMBL" id="MED4403822.1"/>
    </source>
</evidence>
<dbReference type="RefSeq" id="WP_066230784.1">
    <property type="nucleotide sequence ID" value="NZ_JARTFQ010000009.1"/>
</dbReference>
<dbReference type="InterPro" id="IPR000601">
    <property type="entry name" value="PKD_dom"/>
</dbReference>
<evidence type="ECO:0000256" key="1">
    <source>
        <dbReference type="SAM" id="SignalP"/>
    </source>
</evidence>
<evidence type="ECO:0000313" key="4">
    <source>
        <dbReference type="Proteomes" id="UP001342826"/>
    </source>
</evidence>
<dbReference type="InterPro" id="IPR032693">
    <property type="entry name" value="YtkA-like_dom"/>
</dbReference>
<dbReference type="InterPro" id="IPR013783">
    <property type="entry name" value="Ig-like_fold"/>
</dbReference>
<feature type="signal peptide" evidence="1">
    <location>
        <begin position="1"/>
        <end position="18"/>
    </location>
</feature>
<proteinExistence type="predicted"/>
<dbReference type="GeneID" id="301141597"/>
<name>A0ABU6P391_9BACI</name>
<comment type="caution">
    <text evidence="3">The sequence shown here is derived from an EMBL/GenBank/DDBJ whole genome shotgun (WGS) entry which is preliminary data.</text>
</comment>
<gene>
    <name evidence="3" type="ORF">P9271_21215</name>
</gene>
<reference evidence="3 4" key="1">
    <citation type="submission" date="2023-03" db="EMBL/GenBank/DDBJ databases">
        <title>Bacillus Genome Sequencing.</title>
        <authorList>
            <person name="Dunlap C."/>
        </authorList>
    </citation>
    <scope>NUCLEOTIDE SEQUENCE [LARGE SCALE GENOMIC DNA]</scope>
    <source>
        <strain evidence="3 4">NRS-1717</strain>
    </source>
</reference>
<dbReference type="Proteomes" id="UP001342826">
    <property type="component" value="Unassembled WGS sequence"/>
</dbReference>
<sequence length="250" mass="28467">MRRKLSMFLLVSMLVLLAACNGKEETKEVPKAIEVKLDVPETAEVNSKVEMKAVVTQGDEKVADADEVEFEIWEEGKKEESNTIKAKNNGDGSYEAQTKFEHNGLFTVQVHVTARDMHTMPKKSVTVGEGIKDGEEKHEHENEANGEHAHTEGFAMHFAALENVQVERETELSVHLQKDNKPLEKAKVRYEIWNDSKLEKHEWIDADESAAGEYKAKHNFTEAGNYKIQIHVENDEGLHEHEEHQIEVKK</sequence>
<protein>
    <submittedName>
        <fullName evidence="3">FixH family protein</fullName>
    </submittedName>
</protein>
<dbReference type="Pfam" id="PF13115">
    <property type="entry name" value="YtkA"/>
    <property type="match status" value="2"/>
</dbReference>